<evidence type="ECO:0000313" key="6">
    <source>
        <dbReference type="EMBL" id="MDQ1110264.1"/>
    </source>
</evidence>
<dbReference type="InterPro" id="IPR036388">
    <property type="entry name" value="WH-like_DNA-bd_sf"/>
</dbReference>
<dbReference type="InterPro" id="IPR058163">
    <property type="entry name" value="LysR-type_TF_proteobact-type"/>
</dbReference>
<protein>
    <submittedName>
        <fullName evidence="6">DNA-binding transcriptional LysR family regulator</fullName>
    </submittedName>
</protein>
<evidence type="ECO:0000256" key="1">
    <source>
        <dbReference type="ARBA" id="ARBA00009437"/>
    </source>
</evidence>
<comment type="caution">
    <text evidence="6">The sequence shown here is derived from an EMBL/GenBank/DDBJ whole genome shotgun (WGS) entry which is preliminary data.</text>
</comment>
<dbReference type="InterPro" id="IPR036390">
    <property type="entry name" value="WH_DNA-bd_sf"/>
</dbReference>
<evidence type="ECO:0000256" key="4">
    <source>
        <dbReference type="ARBA" id="ARBA00023163"/>
    </source>
</evidence>
<organism evidence="6 7">
    <name type="scientific">Stenotrophomonas rhizophila</name>
    <dbReference type="NCBI Taxonomy" id="216778"/>
    <lineage>
        <taxon>Bacteria</taxon>
        <taxon>Pseudomonadati</taxon>
        <taxon>Pseudomonadota</taxon>
        <taxon>Gammaproteobacteria</taxon>
        <taxon>Lysobacterales</taxon>
        <taxon>Lysobacteraceae</taxon>
        <taxon>Stenotrophomonas</taxon>
    </lineage>
</organism>
<evidence type="ECO:0000256" key="2">
    <source>
        <dbReference type="ARBA" id="ARBA00023015"/>
    </source>
</evidence>
<feature type="domain" description="HTH lysR-type" evidence="5">
    <location>
        <begin position="4"/>
        <end position="61"/>
    </location>
</feature>
<dbReference type="AlphaFoldDB" id="A0AAP5AKA4"/>
<comment type="similarity">
    <text evidence="1">Belongs to the LysR transcriptional regulatory family.</text>
</comment>
<keyword evidence="4" id="KW-0804">Transcription</keyword>
<dbReference type="PANTHER" id="PTHR30537">
    <property type="entry name" value="HTH-TYPE TRANSCRIPTIONAL REGULATOR"/>
    <property type="match status" value="1"/>
</dbReference>
<accession>A0AAP5AKA4</accession>
<sequence>MSAVKTNDLQAFLVVAQEQSFTKAAIRLGVTPSALSHSMRLLEERLGIRLLARTTRNVSPTEAGERLMRSIAPHFEAIGASVEALGDLRDRPAGTLRISCTDDSMETIIRPRLAGFLAEYPDITLEFYVDYGFTNVVEQRFDAGIRLGEALSKDMIAVRVGPDWRLVVVGSPGYFQKHPKPRKPADITRHRCVHIRHRPNGAIYAWEFEEKGKEFTVRGDGPLVFNSMTHVINAALDGLGLAYAPEPMVAEHIAQGRLVAVLDKWCVPFPGYHLYYPNRRQPSPAFSALVAWLKRDEYA</sequence>
<gene>
    <name evidence="6" type="ORF">QE424_003423</name>
</gene>
<dbReference type="Pfam" id="PF00126">
    <property type="entry name" value="HTH_1"/>
    <property type="match status" value="1"/>
</dbReference>
<dbReference type="SUPFAM" id="SSF53850">
    <property type="entry name" value="Periplasmic binding protein-like II"/>
    <property type="match status" value="1"/>
</dbReference>
<reference evidence="6" key="1">
    <citation type="submission" date="2023-07" db="EMBL/GenBank/DDBJ databases">
        <title>Functional and genomic diversity of the sorghum phyllosphere microbiome.</title>
        <authorList>
            <person name="Shade A."/>
        </authorList>
    </citation>
    <scope>NUCLEOTIDE SEQUENCE</scope>
    <source>
        <strain evidence="6">SORGH_AS_0457</strain>
    </source>
</reference>
<proteinExistence type="inferred from homology"/>
<dbReference type="PANTHER" id="PTHR30537:SF1">
    <property type="entry name" value="HTH-TYPE TRANSCRIPTIONAL REGULATOR PGRR"/>
    <property type="match status" value="1"/>
</dbReference>
<dbReference type="Pfam" id="PF03466">
    <property type="entry name" value="LysR_substrate"/>
    <property type="match status" value="1"/>
</dbReference>
<dbReference type="InterPro" id="IPR000847">
    <property type="entry name" value="LysR_HTH_N"/>
</dbReference>
<keyword evidence="2" id="KW-0805">Transcription regulation</keyword>
<dbReference type="Gene3D" id="1.10.10.10">
    <property type="entry name" value="Winged helix-like DNA-binding domain superfamily/Winged helix DNA-binding domain"/>
    <property type="match status" value="1"/>
</dbReference>
<dbReference type="SUPFAM" id="SSF46785">
    <property type="entry name" value="Winged helix' DNA-binding domain"/>
    <property type="match status" value="1"/>
</dbReference>
<dbReference type="Proteomes" id="UP001226084">
    <property type="component" value="Unassembled WGS sequence"/>
</dbReference>
<dbReference type="Gene3D" id="3.40.190.290">
    <property type="match status" value="1"/>
</dbReference>
<evidence type="ECO:0000259" key="5">
    <source>
        <dbReference type="PROSITE" id="PS50931"/>
    </source>
</evidence>
<dbReference type="PROSITE" id="PS50931">
    <property type="entry name" value="HTH_LYSR"/>
    <property type="match status" value="1"/>
</dbReference>
<dbReference type="EMBL" id="JAUTAS010000001">
    <property type="protein sequence ID" value="MDQ1110264.1"/>
    <property type="molecule type" value="Genomic_DNA"/>
</dbReference>
<dbReference type="GO" id="GO:0043565">
    <property type="term" value="F:sequence-specific DNA binding"/>
    <property type="evidence" value="ECO:0007669"/>
    <property type="project" value="TreeGrafter"/>
</dbReference>
<keyword evidence="3 6" id="KW-0238">DNA-binding</keyword>
<name>A0AAP5AKA4_9GAMM</name>
<dbReference type="CDD" id="cd08474">
    <property type="entry name" value="PBP2_CrgA_like_5"/>
    <property type="match status" value="1"/>
</dbReference>
<dbReference type="FunFam" id="1.10.10.10:FF:000001">
    <property type="entry name" value="LysR family transcriptional regulator"/>
    <property type="match status" value="1"/>
</dbReference>
<dbReference type="FunFam" id="3.40.190.290:FF:000012">
    <property type="entry name" value="Transcriptional regulator, LysR family"/>
    <property type="match status" value="1"/>
</dbReference>
<dbReference type="GO" id="GO:0006351">
    <property type="term" value="P:DNA-templated transcription"/>
    <property type="evidence" value="ECO:0007669"/>
    <property type="project" value="TreeGrafter"/>
</dbReference>
<dbReference type="GO" id="GO:0003700">
    <property type="term" value="F:DNA-binding transcription factor activity"/>
    <property type="evidence" value="ECO:0007669"/>
    <property type="project" value="InterPro"/>
</dbReference>
<evidence type="ECO:0000256" key="3">
    <source>
        <dbReference type="ARBA" id="ARBA00023125"/>
    </source>
</evidence>
<evidence type="ECO:0000313" key="7">
    <source>
        <dbReference type="Proteomes" id="UP001226084"/>
    </source>
</evidence>
<dbReference type="RefSeq" id="WP_095362534.1">
    <property type="nucleotide sequence ID" value="NZ_JAUTAS010000001.1"/>
</dbReference>
<dbReference type="InterPro" id="IPR005119">
    <property type="entry name" value="LysR_subst-bd"/>
</dbReference>